<dbReference type="AlphaFoldDB" id="A0A5A7QUX4"/>
<dbReference type="Proteomes" id="UP000325081">
    <property type="component" value="Unassembled WGS sequence"/>
</dbReference>
<reference evidence="3" key="1">
    <citation type="journal article" date="2019" name="Curr. Biol.">
        <title>Genome Sequence of Striga asiatica Provides Insight into the Evolution of Plant Parasitism.</title>
        <authorList>
            <person name="Yoshida S."/>
            <person name="Kim S."/>
            <person name="Wafula E.K."/>
            <person name="Tanskanen J."/>
            <person name="Kim Y.M."/>
            <person name="Honaas L."/>
            <person name="Yang Z."/>
            <person name="Spallek T."/>
            <person name="Conn C.E."/>
            <person name="Ichihashi Y."/>
            <person name="Cheong K."/>
            <person name="Cui S."/>
            <person name="Der J.P."/>
            <person name="Gundlach H."/>
            <person name="Jiao Y."/>
            <person name="Hori C."/>
            <person name="Ishida J.K."/>
            <person name="Kasahara H."/>
            <person name="Kiba T."/>
            <person name="Kim M.S."/>
            <person name="Koo N."/>
            <person name="Laohavisit A."/>
            <person name="Lee Y.H."/>
            <person name="Lumba S."/>
            <person name="McCourt P."/>
            <person name="Mortimer J.C."/>
            <person name="Mutuku J.M."/>
            <person name="Nomura T."/>
            <person name="Sasaki-Sekimoto Y."/>
            <person name="Seto Y."/>
            <person name="Wang Y."/>
            <person name="Wakatake T."/>
            <person name="Sakakibara H."/>
            <person name="Demura T."/>
            <person name="Yamaguchi S."/>
            <person name="Yoneyama K."/>
            <person name="Manabe R.I."/>
            <person name="Nelson D.C."/>
            <person name="Schulman A.H."/>
            <person name="Timko M.P."/>
            <person name="dePamphilis C.W."/>
            <person name="Choi D."/>
            <person name="Shirasu K."/>
        </authorList>
    </citation>
    <scope>NUCLEOTIDE SEQUENCE [LARGE SCALE GENOMIC DNA]</scope>
    <source>
        <strain evidence="3">cv. UVA1</strain>
    </source>
</reference>
<organism evidence="2 3">
    <name type="scientific">Striga asiatica</name>
    <name type="common">Asiatic witchweed</name>
    <name type="synonym">Buchnera asiatica</name>
    <dbReference type="NCBI Taxonomy" id="4170"/>
    <lineage>
        <taxon>Eukaryota</taxon>
        <taxon>Viridiplantae</taxon>
        <taxon>Streptophyta</taxon>
        <taxon>Embryophyta</taxon>
        <taxon>Tracheophyta</taxon>
        <taxon>Spermatophyta</taxon>
        <taxon>Magnoliopsida</taxon>
        <taxon>eudicotyledons</taxon>
        <taxon>Gunneridae</taxon>
        <taxon>Pentapetalae</taxon>
        <taxon>asterids</taxon>
        <taxon>lamiids</taxon>
        <taxon>Lamiales</taxon>
        <taxon>Orobanchaceae</taxon>
        <taxon>Buchnereae</taxon>
        <taxon>Striga</taxon>
    </lineage>
</organism>
<sequence length="110" mass="12737">MMPLPGSQKSLQSMNRPLRLRVGERRTSLLRQKLLTAPSSYPSQRKMAARIKSPQHHPSRLKRKWTTQERQSIGESDRPVPKRQSSKIESQTGKELFSNLEAKKEEFPID</sequence>
<keyword evidence="3" id="KW-1185">Reference proteome</keyword>
<feature type="compositionally biased region" description="Basic residues" evidence="1">
    <location>
        <begin position="47"/>
        <end position="65"/>
    </location>
</feature>
<keyword evidence="2" id="KW-0808">Transferase</keyword>
<feature type="region of interest" description="Disordered" evidence="1">
    <location>
        <begin position="1"/>
        <end position="110"/>
    </location>
</feature>
<evidence type="ECO:0000313" key="3">
    <source>
        <dbReference type="Proteomes" id="UP000325081"/>
    </source>
</evidence>
<gene>
    <name evidence="2" type="ORF">STAS_24819</name>
</gene>
<name>A0A5A7QUX4_STRAF</name>
<evidence type="ECO:0000313" key="2">
    <source>
        <dbReference type="EMBL" id="GER47701.1"/>
    </source>
</evidence>
<dbReference type="GO" id="GO:0016740">
    <property type="term" value="F:transferase activity"/>
    <property type="evidence" value="ECO:0007669"/>
    <property type="project" value="UniProtKB-KW"/>
</dbReference>
<feature type="compositionally biased region" description="Basic and acidic residues" evidence="1">
    <location>
        <begin position="101"/>
        <end position="110"/>
    </location>
</feature>
<comment type="caution">
    <text evidence="2">The sequence shown here is derived from an EMBL/GenBank/DDBJ whole genome shotgun (WGS) entry which is preliminary data.</text>
</comment>
<evidence type="ECO:0000256" key="1">
    <source>
        <dbReference type="SAM" id="MobiDB-lite"/>
    </source>
</evidence>
<dbReference type="EMBL" id="BKCP01008037">
    <property type="protein sequence ID" value="GER47701.1"/>
    <property type="molecule type" value="Genomic_DNA"/>
</dbReference>
<proteinExistence type="predicted"/>
<protein>
    <submittedName>
        <fullName evidence="2">UDP-N-acetylglucosamine--N-acetylmuramyl-(Pentapeptide) pyrophosphoryl-undecaprenol N-acetylglucosaminetransferase</fullName>
    </submittedName>
</protein>
<accession>A0A5A7QUX4</accession>